<feature type="domain" description="AAA" evidence="1">
    <location>
        <begin position="19"/>
        <end position="152"/>
    </location>
</feature>
<dbReference type="EMBL" id="JACNJD010000219">
    <property type="protein sequence ID" value="MBC8177604.1"/>
    <property type="molecule type" value="Genomic_DNA"/>
</dbReference>
<dbReference type="PANTHER" id="PTHR33295">
    <property type="entry name" value="ATPASE"/>
    <property type="match status" value="1"/>
</dbReference>
<sequence length="447" mass="50990">MFSRKVITELRNWATTDHRKPLILRGARQVGKTTAVEIFSKDFDQYVYLNLEKYEDANIFSRNLSTEELIEAIYFFKNISGSEGRTLLFIDEIQNSPQAMAQMRYLYESAKDIHVISAGSLLERVMEPDKPAFPVGRVQYLFMYPLTFEEFLSATGEEKAAAYYHQIPSPEFARPKLIKLFHKYTLVGGMPEIVEKHTQKADLVSLSEVYEGLLTSFQEDVGKYARNAAMAHVINHAIASAPLEAGKRVKFSGFGSSNYKSREMGEALRTLERAMIVYLLYPSTATEPPIRPDLKKSPRLQFLDTGLINYVAGLQEFFFKSTDLHAFYQGLLAEHIVGQELLAADLKTSRKPTFWVREKKQSNAEVDFIVQSGRYIFPVEVKAGKTGTLRSLHQFVERSNHPFAIRLWAGPLEKIEAFTPTGKPYTLLNLPYFLAGKIQDYIAWLME</sequence>
<dbReference type="Proteomes" id="UP000650524">
    <property type="component" value="Unassembled WGS sequence"/>
</dbReference>
<feature type="domain" description="DUF4143" evidence="2">
    <location>
        <begin position="218"/>
        <end position="384"/>
    </location>
</feature>
<dbReference type="AlphaFoldDB" id="A0A8J6N057"/>
<dbReference type="InterPro" id="IPR041682">
    <property type="entry name" value="AAA_14"/>
</dbReference>
<dbReference type="GO" id="GO:0005524">
    <property type="term" value="F:ATP binding"/>
    <property type="evidence" value="ECO:0007669"/>
    <property type="project" value="UniProtKB-KW"/>
</dbReference>
<evidence type="ECO:0000259" key="1">
    <source>
        <dbReference type="Pfam" id="PF13173"/>
    </source>
</evidence>
<dbReference type="InterPro" id="IPR025420">
    <property type="entry name" value="DUF4143"/>
</dbReference>
<evidence type="ECO:0000313" key="4">
    <source>
        <dbReference type="Proteomes" id="UP000650524"/>
    </source>
</evidence>
<dbReference type="InterPro" id="IPR027417">
    <property type="entry name" value="P-loop_NTPase"/>
</dbReference>
<protein>
    <submittedName>
        <fullName evidence="3">ATP-binding protein</fullName>
    </submittedName>
</protein>
<name>A0A8J6N057_9DELT</name>
<dbReference type="Gene3D" id="3.40.50.300">
    <property type="entry name" value="P-loop containing nucleotide triphosphate hydrolases"/>
    <property type="match status" value="1"/>
</dbReference>
<dbReference type="Pfam" id="PF13173">
    <property type="entry name" value="AAA_14"/>
    <property type="match status" value="1"/>
</dbReference>
<evidence type="ECO:0000313" key="3">
    <source>
        <dbReference type="EMBL" id="MBC8177604.1"/>
    </source>
</evidence>
<keyword evidence="3" id="KW-0067">ATP-binding</keyword>
<evidence type="ECO:0000259" key="2">
    <source>
        <dbReference type="Pfam" id="PF13635"/>
    </source>
</evidence>
<dbReference type="PANTHER" id="PTHR33295:SF7">
    <property type="entry name" value="ATPASE"/>
    <property type="match status" value="1"/>
</dbReference>
<proteinExistence type="predicted"/>
<dbReference type="Pfam" id="PF13635">
    <property type="entry name" value="DUF4143"/>
    <property type="match status" value="1"/>
</dbReference>
<accession>A0A8J6N057</accession>
<comment type="caution">
    <text evidence="3">The sequence shown here is derived from an EMBL/GenBank/DDBJ whole genome shotgun (WGS) entry which is preliminary data.</text>
</comment>
<reference evidence="3 4" key="1">
    <citation type="submission" date="2020-08" db="EMBL/GenBank/DDBJ databases">
        <title>Bridging the membrane lipid divide: bacteria of the FCB group superphylum have the potential to synthesize archaeal ether lipids.</title>
        <authorList>
            <person name="Villanueva L."/>
            <person name="Von Meijenfeldt F.A.B."/>
            <person name="Westbye A.B."/>
            <person name="Yadav S."/>
            <person name="Hopmans E.C."/>
            <person name="Dutilh B.E."/>
            <person name="Sinninghe Damste J.S."/>
        </authorList>
    </citation>
    <scope>NUCLEOTIDE SEQUENCE [LARGE SCALE GENOMIC DNA]</scope>
    <source>
        <strain evidence="3">NIOZ-UU27</strain>
    </source>
</reference>
<organism evidence="3 4">
    <name type="scientific">Candidatus Desulfacyla euxinica</name>
    <dbReference type="NCBI Taxonomy" id="2841693"/>
    <lineage>
        <taxon>Bacteria</taxon>
        <taxon>Deltaproteobacteria</taxon>
        <taxon>Candidatus Desulfacyla</taxon>
    </lineage>
</organism>
<dbReference type="SUPFAM" id="SSF52540">
    <property type="entry name" value="P-loop containing nucleoside triphosphate hydrolases"/>
    <property type="match status" value="1"/>
</dbReference>
<gene>
    <name evidence="3" type="ORF">H8E19_09380</name>
</gene>
<keyword evidence="3" id="KW-0547">Nucleotide-binding</keyword>